<dbReference type="Pfam" id="PF00069">
    <property type="entry name" value="Pkinase"/>
    <property type="match status" value="1"/>
</dbReference>
<evidence type="ECO:0000259" key="1">
    <source>
        <dbReference type="PROSITE" id="PS50011"/>
    </source>
</evidence>
<feature type="domain" description="Protein kinase" evidence="1">
    <location>
        <begin position="1"/>
        <end position="194"/>
    </location>
</feature>
<accession>A0A915MMS3</accession>
<dbReference type="PANTHER" id="PTHR24362:SF309">
    <property type="entry name" value="PROTEIN KINASE DOMAIN-CONTAINING PROTEIN"/>
    <property type="match status" value="1"/>
</dbReference>
<dbReference type="PANTHER" id="PTHR24362">
    <property type="entry name" value="SERINE/THREONINE-PROTEIN KINASE NEK"/>
    <property type="match status" value="1"/>
</dbReference>
<dbReference type="SUPFAM" id="SSF56112">
    <property type="entry name" value="Protein kinase-like (PK-like)"/>
    <property type="match status" value="1"/>
</dbReference>
<dbReference type="Gene3D" id="1.10.510.10">
    <property type="entry name" value="Transferase(Phosphotransferase) domain 1"/>
    <property type="match status" value="1"/>
</dbReference>
<keyword evidence="2" id="KW-1185">Reference proteome</keyword>
<dbReference type="GO" id="GO:0004672">
    <property type="term" value="F:protein kinase activity"/>
    <property type="evidence" value="ECO:0007669"/>
    <property type="project" value="InterPro"/>
</dbReference>
<organism evidence="2 3">
    <name type="scientific">Meloidogyne javanica</name>
    <name type="common">Root-knot nematode worm</name>
    <dbReference type="NCBI Taxonomy" id="6303"/>
    <lineage>
        <taxon>Eukaryota</taxon>
        <taxon>Metazoa</taxon>
        <taxon>Ecdysozoa</taxon>
        <taxon>Nematoda</taxon>
        <taxon>Chromadorea</taxon>
        <taxon>Rhabditida</taxon>
        <taxon>Tylenchina</taxon>
        <taxon>Tylenchomorpha</taxon>
        <taxon>Tylenchoidea</taxon>
        <taxon>Meloidogynidae</taxon>
        <taxon>Meloidogyninae</taxon>
        <taxon>Meloidogyne</taxon>
        <taxon>Meloidogyne incognita group</taxon>
    </lineage>
</organism>
<dbReference type="Proteomes" id="UP000887561">
    <property type="component" value="Unplaced"/>
</dbReference>
<dbReference type="PROSITE" id="PS50011">
    <property type="entry name" value="PROTEIN_KINASE_DOM"/>
    <property type="match status" value="1"/>
</dbReference>
<sequence>MFTVLELGGMDLLDYFHKTIIDEGGKVGTRINEELLIKIIRGAAKALEQFHKLGGIHGDIKRENFVISLEQSVNEDVIECKLIDFNTAVLDGQSPIPNMANLAKSSKAPEIYATDRVSQKADIWAFGLMVYELFNNDYYVNYYTVNKIMSRYSSKTEYNTKLDRVIKACAQSNPLNRPTIEEIVQFLNGEIEYFEYELLEMERLENERLEEQRRKDERRRNRRFGFCFGFC</sequence>
<evidence type="ECO:0000313" key="3">
    <source>
        <dbReference type="WBParaSite" id="scaffold4213_cov206.g7822"/>
    </source>
</evidence>
<reference evidence="3" key="1">
    <citation type="submission" date="2022-11" db="UniProtKB">
        <authorList>
            <consortium name="WormBaseParasite"/>
        </authorList>
    </citation>
    <scope>IDENTIFICATION</scope>
</reference>
<protein>
    <submittedName>
        <fullName evidence="3">Protein kinase domain-containing protein</fullName>
    </submittedName>
</protein>
<dbReference type="AlphaFoldDB" id="A0A915MMS3"/>
<dbReference type="InterPro" id="IPR011009">
    <property type="entry name" value="Kinase-like_dom_sf"/>
</dbReference>
<evidence type="ECO:0000313" key="2">
    <source>
        <dbReference type="Proteomes" id="UP000887561"/>
    </source>
</evidence>
<dbReference type="WBParaSite" id="scaffold4213_cov206.g7822">
    <property type="protein sequence ID" value="scaffold4213_cov206.g7822"/>
    <property type="gene ID" value="scaffold4213_cov206.g7822"/>
</dbReference>
<dbReference type="SMART" id="SM00220">
    <property type="entry name" value="S_TKc"/>
    <property type="match status" value="1"/>
</dbReference>
<dbReference type="InterPro" id="IPR000719">
    <property type="entry name" value="Prot_kinase_dom"/>
</dbReference>
<name>A0A915MMS3_MELJA</name>
<proteinExistence type="predicted"/>
<dbReference type="GO" id="GO:0005524">
    <property type="term" value="F:ATP binding"/>
    <property type="evidence" value="ECO:0007669"/>
    <property type="project" value="InterPro"/>
</dbReference>